<dbReference type="STRING" id="999894.TDIS_1258"/>
<reference evidence="1 2" key="1">
    <citation type="submission" date="2016-04" db="EMBL/GenBank/DDBJ databases">
        <title>Genome analysis of Thermosulfurimonas dismutans, the first thermophilic sulfur-disproportionating bacterium of the phylum Thermodesulfobacteria.</title>
        <authorList>
            <person name="Mardanov A.V."/>
            <person name="Beletsky A.V."/>
            <person name="Kadnikov V.V."/>
            <person name="Slobodkin A.I."/>
            <person name="Ravin N.V."/>
        </authorList>
    </citation>
    <scope>NUCLEOTIDE SEQUENCE [LARGE SCALE GENOMIC DNA]</scope>
    <source>
        <strain evidence="1 2">S95</strain>
    </source>
</reference>
<accession>A0A179D3T2</accession>
<proteinExistence type="predicted"/>
<dbReference type="AlphaFoldDB" id="A0A179D3T2"/>
<protein>
    <submittedName>
        <fullName evidence="1">Uncharacterized protein</fullName>
    </submittedName>
</protein>
<evidence type="ECO:0000313" key="2">
    <source>
        <dbReference type="Proteomes" id="UP000078390"/>
    </source>
</evidence>
<evidence type="ECO:0000313" key="1">
    <source>
        <dbReference type="EMBL" id="OAQ20643.1"/>
    </source>
</evidence>
<name>A0A179D3T2_9BACT</name>
<gene>
    <name evidence="1" type="ORF">TDIS_1258</name>
</gene>
<sequence length="50" mass="6005">MMPFYINIYHQDKLVRFDGGERNGYSFFFNRITSYQALKEAKKPYFTALS</sequence>
<organism evidence="1 2">
    <name type="scientific">Thermosulfurimonas dismutans</name>
    <dbReference type="NCBI Taxonomy" id="999894"/>
    <lineage>
        <taxon>Bacteria</taxon>
        <taxon>Pseudomonadati</taxon>
        <taxon>Thermodesulfobacteriota</taxon>
        <taxon>Thermodesulfobacteria</taxon>
        <taxon>Thermodesulfobacteriales</taxon>
        <taxon>Thermodesulfobacteriaceae</taxon>
        <taxon>Thermosulfurimonas</taxon>
    </lineage>
</organism>
<keyword evidence="2" id="KW-1185">Reference proteome</keyword>
<comment type="caution">
    <text evidence="1">The sequence shown here is derived from an EMBL/GenBank/DDBJ whole genome shotgun (WGS) entry which is preliminary data.</text>
</comment>
<dbReference type="Proteomes" id="UP000078390">
    <property type="component" value="Unassembled WGS sequence"/>
</dbReference>
<dbReference type="EMBL" id="LWLG01000008">
    <property type="protein sequence ID" value="OAQ20643.1"/>
    <property type="molecule type" value="Genomic_DNA"/>
</dbReference>